<comment type="caution">
    <text evidence="1">The sequence shown here is derived from an EMBL/GenBank/DDBJ whole genome shotgun (WGS) entry which is preliminary data.</text>
</comment>
<protein>
    <recommendedName>
        <fullName evidence="3">Peptidoglycan binding-like domain-containing protein</fullName>
    </recommendedName>
</protein>
<dbReference type="Proteomes" id="UP000034682">
    <property type="component" value="Unassembled WGS sequence"/>
</dbReference>
<evidence type="ECO:0000313" key="1">
    <source>
        <dbReference type="EMBL" id="KKU77028.1"/>
    </source>
</evidence>
<accession>A0A0G1VFT3</accession>
<organism evidence="1 2">
    <name type="scientific">Candidatus Giovannonibacteria bacterium GW2011_GWB1_47_6b</name>
    <dbReference type="NCBI Taxonomy" id="1618655"/>
    <lineage>
        <taxon>Bacteria</taxon>
        <taxon>Candidatus Giovannoniibacteriota</taxon>
    </lineage>
</organism>
<proteinExistence type="predicted"/>
<sequence length="288" mass="31078">MAAGLLTTANSCDFNRDLFFGVRGDDVKCLQEYLGVIDTGFFGNLTKSAVSRWQTDNGITPTAGYFGPISRKKYQQFASAVTVPTEINVPTTVPPIVAPEPAPVQPTATIKTGSGIVANNGLIDTGAGKIFYNGSGLDNRGFLYPQDSEILVGNLSTDEDYSTCDNVKAYSYGGIANVCQFTNPNQSTFTLLSKNGVRFYDKTAFKGQYAYACGNGVLLFKQGGLYGALDFDKIDSENNLQYHYWLDQSGGTNFGSLCPSQANIGKLTSLLANLKSVLEKLKEVTRPH</sequence>
<dbReference type="AlphaFoldDB" id="A0A0G1VFT3"/>
<dbReference type="SUPFAM" id="SSF47090">
    <property type="entry name" value="PGBD-like"/>
    <property type="match status" value="1"/>
</dbReference>
<dbReference type="InterPro" id="IPR036366">
    <property type="entry name" value="PGBDSf"/>
</dbReference>
<gene>
    <name evidence="1" type="ORF">UY02_C0008G0008</name>
</gene>
<dbReference type="EMBL" id="LCOK01000008">
    <property type="protein sequence ID" value="KKU77028.1"/>
    <property type="molecule type" value="Genomic_DNA"/>
</dbReference>
<evidence type="ECO:0000313" key="2">
    <source>
        <dbReference type="Proteomes" id="UP000034682"/>
    </source>
</evidence>
<dbReference type="InterPro" id="IPR036365">
    <property type="entry name" value="PGBD-like_sf"/>
</dbReference>
<reference evidence="1 2" key="1">
    <citation type="journal article" date="2015" name="Nature">
        <title>rRNA introns, odd ribosomes, and small enigmatic genomes across a large radiation of phyla.</title>
        <authorList>
            <person name="Brown C.T."/>
            <person name="Hug L.A."/>
            <person name="Thomas B.C."/>
            <person name="Sharon I."/>
            <person name="Castelle C.J."/>
            <person name="Singh A."/>
            <person name="Wilkins M.J."/>
            <person name="Williams K.H."/>
            <person name="Banfield J.F."/>
        </authorList>
    </citation>
    <scope>NUCLEOTIDE SEQUENCE [LARGE SCALE GENOMIC DNA]</scope>
</reference>
<dbReference type="Gene3D" id="1.10.101.10">
    <property type="entry name" value="PGBD-like superfamily/PGBD"/>
    <property type="match status" value="1"/>
</dbReference>
<evidence type="ECO:0008006" key="3">
    <source>
        <dbReference type="Google" id="ProtNLM"/>
    </source>
</evidence>
<name>A0A0G1VFT3_9BACT</name>